<dbReference type="GO" id="GO:0015020">
    <property type="term" value="F:glucuronosyltransferase activity"/>
    <property type="evidence" value="ECO:0007669"/>
    <property type="project" value="UniProtKB-EC"/>
</dbReference>
<feature type="transmembrane region" description="Helical" evidence="5">
    <location>
        <begin position="465"/>
        <end position="485"/>
    </location>
</feature>
<dbReference type="Gene3D" id="3.40.50.2000">
    <property type="entry name" value="Glycogen Phosphorylase B"/>
    <property type="match status" value="2"/>
</dbReference>
<evidence type="ECO:0000256" key="5">
    <source>
        <dbReference type="RuleBase" id="RU362059"/>
    </source>
</evidence>
<proteinExistence type="inferred from homology"/>
<gene>
    <name evidence="6" type="ORF">PVAND_002596</name>
</gene>
<dbReference type="GO" id="GO:0016020">
    <property type="term" value="C:membrane"/>
    <property type="evidence" value="ECO:0007669"/>
    <property type="project" value="UniProtKB-SubCell"/>
</dbReference>
<keyword evidence="5" id="KW-0812">Transmembrane</keyword>
<organism evidence="6 7">
    <name type="scientific">Polypedilum vanderplanki</name>
    <name type="common">Sleeping chironomid midge</name>
    <dbReference type="NCBI Taxonomy" id="319348"/>
    <lineage>
        <taxon>Eukaryota</taxon>
        <taxon>Metazoa</taxon>
        <taxon>Ecdysozoa</taxon>
        <taxon>Arthropoda</taxon>
        <taxon>Hexapoda</taxon>
        <taxon>Insecta</taxon>
        <taxon>Pterygota</taxon>
        <taxon>Neoptera</taxon>
        <taxon>Endopterygota</taxon>
        <taxon>Diptera</taxon>
        <taxon>Nematocera</taxon>
        <taxon>Chironomoidea</taxon>
        <taxon>Chironomidae</taxon>
        <taxon>Chironominae</taxon>
        <taxon>Polypedilum</taxon>
        <taxon>Polypedilum</taxon>
    </lineage>
</organism>
<keyword evidence="5" id="KW-1133">Transmembrane helix</keyword>
<comment type="similarity">
    <text evidence="1 4">Belongs to the UDP-glycosyltransferase family.</text>
</comment>
<sequence length="503" mass="57131">MITFLATLCTSENILMVTMGGTKSHKIPFWELAKGLINRGHNVTFLNGFPADFNVEGLVEITPSNLVQYIQNYTNWDLVGRRIQNLQPIPLFDVARYPIEACDALLNDHETKDLLNSTFDLMILDGAYPECALGFQYVYNIPFIYLNTVGFYTASVSRSGSPTPYSITPHFAIALTDDMNFLQRIMNSVVHVSLQIIHSIVISVLQSVLRKHLGDEIPHVYDISKNVSFILQNTHFSVSYPRAHMPNVAEIACIHCRPAQLLPKELEDFISSGGDAGFIYVSMGSSVKAANMPESLRQLLVQTFAKLPYRVLWKYESTIIQNDLPPNVKISRWLPQQDILGHKKLKAFITHGGLLSMFETVYHGAPAVVMPVFCDHDSNSEKAKADGYALKLHLETLTSEQLFKAIHTVIHDPKYRNAAKYRQSLLRDQKCTPLETAIYWTEYVLRHNGAYHLQSPSRNMGFMQFYSLDILCFFIVIFLLLKLLIKRYVIKASRGQPIKLKMH</sequence>
<dbReference type="OrthoDB" id="5835829at2759"/>
<comment type="subcellular location">
    <subcellularLocation>
        <location evidence="5">Membrane</location>
        <topology evidence="5">Single-pass membrane protein</topology>
    </subcellularLocation>
</comment>
<evidence type="ECO:0000256" key="2">
    <source>
        <dbReference type="ARBA" id="ARBA00022676"/>
    </source>
</evidence>
<dbReference type="Pfam" id="PF00201">
    <property type="entry name" value="UDPGT"/>
    <property type="match status" value="1"/>
</dbReference>
<dbReference type="InterPro" id="IPR002213">
    <property type="entry name" value="UDP_glucos_trans"/>
</dbReference>
<dbReference type="InterPro" id="IPR035595">
    <property type="entry name" value="UDP_glycos_trans_CS"/>
</dbReference>
<dbReference type="FunFam" id="3.40.50.2000:FF:000021">
    <property type="entry name" value="UDP-glucuronosyltransferase"/>
    <property type="match status" value="1"/>
</dbReference>
<dbReference type="CDD" id="cd03784">
    <property type="entry name" value="GT1_Gtf-like"/>
    <property type="match status" value="1"/>
</dbReference>
<evidence type="ECO:0000256" key="3">
    <source>
        <dbReference type="ARBA" id="ARBA00022679"/>
    </source>
</evidence>
<evidence type="ECO:0000256" key="1">
    <source>
        <dbReference type="ARBA" id="ARBA00009995"/>
    </source>
</evidence>
<evidence type="ECO:0000256" key="4">
    <source>
        <dbReference type="RuleBase" id="RU003718"/>
    </source>
</evidence>
<accession>A0A9J6BS70</accession>
<comment type="catalytic activity">
    <reaction evidence="5">
        <text>glucuronate acceptor + UDP-alpha-D-glucuronate = acceptor beta-D-glucuronoside + UDP + H(+)</text>
        <dbReference type="Rhea" id="RHEA:21032"/>
        <dbReference type="ChEBI" id="CHEBI:15378"/>
        <dbReference type="ChEBI" id="CHEBI:58052"/>
        <dbReference type="ChEBI" id="CHEBI:58223"/>
        <dbReference type="ChEBI" id="CHEBI:132367"/>
        <dbReference type="ChEBI" id="CHEBI:132368"/>
        <dbReference type="EC" id="2.4.1.17"/>
    </reaction>
</comment>
<protein>
    <recommendedName>
        <fullName evidence="5">UDP-glucuronosyltransferase</fullName>
        <ecNumber evidence="5">2.4.1.17</ecNumber>
    </recommendedName>
</protein>
<dbReference type="PANTHER" id="PTHR48043:SF27">
    <property type="entry name" value="UDP-GLUCURONOSYLTRANSFERASE"/>
    <property type="match status" value="1"/>
</dbReference>
<name>A0A9J6BS70_POLVA</name>
<keyword evidence="3 4" id="KW-0808">Transferase</keyword>
<reference evidence="6" key="1">
    <citation type="submission" date="2021-03" db="EMBL/GenBank/DDBJ databases">
        <title>Chromosome level genome of the anhydrobiotic midge Polypedilum vanderplanki.</title>
        <authorList>
            <person name="Yoshida Y."/>
            <person name="Kikawada T."/>
            <person name="Gusev O."/>
        </authorList>
    </citation>
    <scope>NUCLEOTIDE SEQUENCE</scope>
    <source>
        <strain evidence="6">NIAS01</strain>
        <tissue evidence="6">Whole body or cell culture</tissue>
    </source>
</reference>
<dbReference type="SUPFAM" id="SSF53756">
    <property type="entry name" value="UDP-Glycosyltransferase/glycogen phosphorylase"/>
    <property type="match status" value="1"/>
</dbReference>
<dbReference type="PROSITE" id="PS00375">
    <property type="entry name" value="UDPGT"/>
    <property type="match status" value="1"/>
</dbReference>
<comment type="caution">
    <text evidence="6">The sequence shown here is derived from an EMBL/GenBank/DDBJ whole genome shotgun (WGS) entry which is preliminary data.</text>
</comment>
<dbReference type="Proteomes" id="UP001107558">
    <property type="component" value="Chromosome 3"/>
</dbReference>
<evidence type="ECO:0000313" key="6">
    <source>
        <dbReference type="EMBL" id="KAG5672469.1"/>
    </source>
</evidence>
<keyword evidence="7" id="KW-1185">Reference proteome</keyword>
<dbReference type="AlphaFoldDB" id="A0A9J6BS70"/>
<dbReference type="EMBL" id="JADBJN010000003">
    <property type="protein sequence ID" value="KAG5672469.1"/>
    <property type="molecule type" value="Genomic_DNA"/>
</dbReference>
<evidence type="ECO:0000313" key="7">
    <source>
        <dbReference type="Proteomes" id="UP001107558"/>
    </source>
</evidence>
<dbReference type="PANTHER" id="PTHR48043">
    <property type="entry name" value="EG:EG0003.4 PROTEIN-RELATED"/>
    <property type="match status" value="1"/>
</dbReference>
<keyword evidence="5" id="KW-0472">Membrane</keyword>
<dbReference type="EC" id="2.4.1.17" evidence="5"/>
<keyword evidence="2 4" id="KW-0328">Glycosyltransferase</keyword>
<dbReference type="InterPro" id="IPR050271">
    <property type="entry name" value="UDP-glycosyltransferase"/>
</dbReference>